<accession>A0A0C2Y938</accession>
<reference evidence="2" key="2">
    <citation type="submission" date="2015-01" db="EMBL/GenBank/DDBJ databases">
        <title>Evolutionary Origins and Diversification of the Mycorrhizal Mutualists.</title>
        <authorList>
            <consortium name="DOE Joint Genome Institute"/>
            <consortium name="Mycorrhizal Genomics Consortium"/>
            <person name="Kohler A."/>
            <person name="Kuo A."/>
            <person name="Nagy L.G."/>
            <person name="Floudas D."/>
            <person name="Copeland A."/>
            <person name="Barry K.W."/>
            <person name="Cichocki N."/>
            <person name="Veneault-Fourrey C."/>
            <person name="LaButti K."/>
            <person name="Lindquist E.A."/>
            <person name="Lipzen A."/>
            <person name="Lundell T."/>
            <person name="Morin E."/>
            <person name="Murat C."/>
            <person name="Riley R."/>
            <person name="Ohm R."/>
            <person name="Sun H."/>
            <person name="Tunlid A."/>
            <person name="Henrissat B."/>
            <person name="Grigoriev I.V."/>
            <person name="Hibbett D.S."/>
            <person name="Martin F."/>
        </authorList>
    </citation>
    <scope>NUCLEOTIDE SEQUENCE [LARGE SCALE GENOMIC DNA]</scope>
    <source>
        <strain evidence="2">h7</strain>
    </source>
</reference>
<protein>
    <submittedName>
        <fullName evidence="1">Uncharacterized protein</fullName>
    </submittedName>
</protein>
<evidence type="ECO:0000313" key="1">
    <source>
        <dbReference type="EMBL" id="KIM37552.1"/>
    </source>
</evidence>
<dbReference type="HOGENOM" id="CLU_1094406_0_0_1"/>
<proteinExistence type="predicted"/>
<dbReference type="Proteomes" id="UP000053424">
    <property type="component" value="Unassembled WGS sequence"/>
</dbReference>
<dbReference type="AlphaFoldDB" id="A0A0C2Y938"/>
<evidence type="ECO:0000313" key="2">
    <source>
        <dbReference type="Proteomes" id="UP000053424"/>
    </source>
</evidence>
<gene>
    <name evidence="1" type="ORF">M413DRAFT_30755</name>
</gene>
<name>A0A0C2Y938_HEBCY</name>
<reference evidence="1 2" key="1">
    <citation type="submission" date="2014-04" db="EMBL/GenBank/DDBJ databases">
        <authorList>
            <consortium name="DOE Joint Genome Institute"/>
            <person name="Kuo A."/>
            <person name="Gay G."/>
            <person name="Dore J."/>
            <person name="Kohler A."/>
            <person name="Nagy L.G."/>
            <person name="Floudas D."/>
            <person name="Copeland A."/>
            <person name="Barry K.W."/>
            <person name="Cichocki N."/>
            <person name="Veneault-Fourrey C."/>
            <person name="LaButti K."/>
            <person name="Lindquist E.A."/>
            <person name="Lipzen A."/>
            <person name="Lundell T."/>
            <person name="Morin E."/>
            <person name="Murat C."/>
            <person name="Sun H."/>
            <person name="Tunlid A."/>
            <person name="Henrissat B."/>
            <person name="Grigoriev I.V."/>
            <person name="Hibbett D.S."/>
            <person name="Martin F."/>
            <person name="Nordberg H.P."/>
            <person name="Cantor M.N."/>
            <person name="Hua S.X."/>
        </authorList>
    </citation>
    <scope>NUCLEOTIDE SEQUENCE [LARGE SCALE GENOMIC DNA]</scope>
    <source>
        <strain evidence="2">h7</strain>
    </source>
</reference>
<keyword evidence="2" id="KW-1185">Reference proteome</keyword>
<sequence>MSITQNQDGQACKICKIVRGMGLMGARNATIAWGNFISFEDYSTTQPQFRGQHVPCDAHGPAGGSKFRFNPLTEPEVLANWNELYSACLNNERDGRRRKPPPSVLGLYDPNETATFCFRYGGNLKKACIRIGPKGKMLLGIGGVLVIMDAFSRINGRYWWDIRTQNPRTEDLTHSAEEFCNCELASTAAHYKLDCEFQRHPTPSRIPNPDVMLLVTVVGPTWTTYKTLITDVIMMAPPESVPSQSLHVTDRLLR</sequence>
<organism evidence="1 2">
    <name type="scientific">Hebeloma cylindrosporum</name>
    <dbReference type="NCBI Taxonomy" id="76867"/>
    <lineage>
        <taxon>Eukaryota</taxon>
        <taxon>Fungi</taxon>
        <taxon>Dikarya</taxon>
        <taxon>Basidiomycota</taxon>
        <taxon>Agaricomycotina</taxon>
        <taxon>Agaricomycetes</taxon>
        <taxon>Agaricomycetidae</taxon>
        <taxon>Agaricales</taxon>
        <taxon>Agaricineae</taxon>
        <taxon>Hymenogastraceae</taxon>
        <taxon>Hebeloma</taxon>
    </lineage>
</organism>
<dbReference type="EMBL" id="KN831796">
    <property type="protein sequence ID" value="KIM37552.1"/>
    <property type="molecule type" value="Genomic_DNA"/>
</dbReference>